<evidence type="ECO:0000313" key="3">
    <source>
        <dbReference type="Proteomes" id="UP000050640"/>
    </source>
</evidence>
<evidence type="ECO:0000256" key="1">
    <source>
        <dbReference type="ARBA" id="ARBA00005578"/>
    </source>
</evidence>
<dbReference type="Pfam" id="PF01722">
    <property type="entry name" value="BolA"/>
    <property type="match status" value="1"/>
</dbReference>
<dbReference type="Gene3D" id="3.30.300.90">
    <property type="entry name" value="BolA-like"/>
    <property type="match status" value="1"/>
</dbReference>
<evidence type="ECO:0000313" key="4">
    <source>
        <dbReference type="WBParaSite" id="EEL_0000360801-mRNA-1"/>
    </source>
</evidence>
<dbReference type="InterPro" id="IPR002634">
    <property type="entry name" value="BolA"/>
</dbReference>
<dbReference type="PANTHER" id="PTHR46229">
    <property type="entry name" value="BOLA TRANSCRIPTION REGULATOR"/>
    <property type="match status" value="1"/>
</dbReference>
<evidence type="ECO:0000256" key="2">
    <source>
        <dbReference type="RuleBase" id="RU003860"/>
    </source>
</evidence>
<comment type="similarity">
    <text evidence="1 2">Belongs to the BolA/IbaG family.</text>
</comment>
<protein>
    <submittedName>
        <fullName evidence="4">BolA-like protein 1</fullName>
    </submittedName>
</protein>
<dbReference type="SUPFAM" id="SSF82657">
    <property type="entry name" value="BolA-like"/>
    <property type="match status" value="1"/>
</dbReference>
<name>A0A0R3RPS7_9BILA</name>
<dbReference type="Proteomes" id="UP000050640">
    <property type="component" value="Unplaced"/>
</dbReference>
<dbReference type="PANTHER" id="PTHR46229:SF2">
    <property type="entry name" value="BOLA-LIKE PROTEIN 1"/>
    <property type="match status" value="1"/>
</dbReference>
<proteinExistence type="inferred from homology"/>
<accession>A0A0R3RPS7</accession>
<dbReference type="InterPro" id="IPR036065">
    <property type="entry name" value="BolA-like_sf"/>
</dbReference>
<organism evidence="3 4">
    <name type="scientific">Elaeophora elaphi</name>
    <dbReference type="NCBI Taxonomy" id="1147741"/>
    <lineage>
        <taxon>Eukaryota</taxon>
        <taxon>Metazoa</taxon>
        <taxon>Ecdysozoa</taxon>
        <taxon>Nematoda</taxon>
        <taxon>Chromadorea</taxon>
        <taxon>Rhabditida</taxon>
        <taxon>Spirurina</taxon>
        <taxon>Spiruromorpha</taxon>
        <taxon>Filarioidea</taxon>
        <taxon>Onchocercidae</taxon>
        <taxon>Elaeophora</taxon>
    </lineage>
</organism>
<sequence>MLLAKRAIHTYMARYGPIKDRIIQRLQTEFQPTHLEVECESQSHAGQGDEERHFYVQIASNNFEGLKTVQVRMHRLVNNCLREELAGPVHALRIDAYATSQFNCDSPTVPPKCAHNHTERISE</sequence>
<dbReference type="STRING" id="1147741.A0A0R3RPS7"/>
<reference evidence="4" key="1">
    <citation type="submission" date="2017-02" db="UniProtKB">
        <authorList>
            <consortium name="WormBaseParasite"/>
        </authorList>
    </citation>
    <scope>IDENTIFICATION</scope>
</reference>
<dbReference type="WBParaSite" id="EEL_0000360801-mRNA-1">
    <property type="protein sequence ID" value="EEL_0000360801-mRNA-1"/>
    <property type="gene ID" value="EEL_0000360801"/>
</dbReference>
<dbReference type="GO" id="GO:0005739">
    <property type="term" value="C:mitochondrion"/>
    <property type="evidence" value="ECO:0007669"/>
    <property type="project" value="TreeGrafter"/>
</dbReference>
<dbReference type="InterPro" id="IPR050961">
    <property type="entry name" value="BolA/IbaG_stress_morph_reg"/>
</dbReference>
<keyword evidence="3" id="KW-1185">Reference proteome</keyword>
<dbReference type="AlphaFoldDB" id="A0A0R3RPS7"/>